<dbReference type="Pfam" id="PF17172">
    <property type="entry name" value="GST_N_4"/>
    <property type="match status" value="1"/>
</dbReference>
<dbReference type="InterPro" id="IPR036282">
    <property type="entry name" value="Glutathione-S-Trfase_C_sf"/>
</dbReference>
<feature type="domain" description="Metaxin glutathione S-transferase" evidence="3">
    <location>
        <begin position="202"/>
        <end position="263"/>
    </location>
</feature>
<dbReference type="CDD" id="cd03193">
    <property type="entry name" value="GST_C_Metaxin"/>
    <property type="match status" value="1"/>
</dbReference>
<dbReference type="AlphaFoldDB" id="A0A8S3TB49"/>
<feature type="transmembrane region" description="Helical" evidence="2">
    <location>
        <begin position="12"/>
        <end position="30"/>
    </location>
</feature>
<dbReference type="Pfam" id="PF17171">
    <property type="entry name" value="GST_C_6"/>
    <property type="match status" value="1"/>
</dbReference>
<dbReference type="SUPFAM" id="SSF47616">
    <property type="entry name" value="GST C-terminal domain-like"/>
    <property type="match status" value="1"/>
</dbReference>
<dbReference type="InterPro" id="IPR040079">
    <property type="entry name" value="Glutathione_S-Trfase"/>
</dbReference>
<dbReference type="InterPro" id="IPR033468">
    <property type="entry name" value="Metaxin_GST"/>
</dbReference>
<dbReference type="SFLD" id="SFLDG01180">
    <property type="entry name" value="SUF1"/>
    <property type="match status" value="1"/>
</dbReference>
<dbReference type="SFLD" id="SFLDS00019">
    <property type="entry name" value="Glutathione_Transferase_(cytos"/>
    <property type="match status" value="1"/>
</dbReference>
<keyword evidence="6" id="KW-1185">Reference proteome</keyword>
<keyword evidence="2" id="KW-0812">Transmembrane</keyword>
<dbReference type="InterPro" id="IPR012336">
    <property type="entry name" value="Thioredoxin-like_fold"/>
</dbReference>
<feature type="domain" description="Thioredoxin-like fold" evidence="4">
    <location>
        <begin position="64"/>
        <end position="158"/>
    </location>
</feature>
<dbReference type="GO" id="GO:0005737">
    <property type="term" value="C:cytoplasm"/>
    <property type="evidence" value="ECO:0007669"/>
    <property type="project" value="TreeGrafter"/>
</dbReference>
<dbReference type="InterPro" id="IPR026928">
    <property type="entry name" value="FAX/IsoI-like"/>
</dbReference>
<dbReference type="Proteomes" id="UP000683360">
    <property type="component" value="Unassembled WGS sequence"/>
</dbReference>
<evidence type="ECO:0000259" key="4">
    <source>
        <dbReference type="Pfam" id="PF17172"/>
    </source>
</evidence>
<name>A0A8S3TB49_MYTED</name>
<dbReference type="InterPro" id="IPR036249">
    <property type="entry name" value="Thioredoxin-like_sf"/>
</dbReference>
<evidence type="ECO:0000256" key="1">
    <source>
        <dbReference type="ARBA" id="ARBA00006475"/>
    </source>
</evidence>
<dbReference type="Gene3D" id="1.20.1050.10">
    <property type="match status" value="1"/>
</dbReference>
<accession>A0A8S3TB49</accession>
<dbReference type="OrthoDB" id="5809458at2759"/>
<proteinExistence type="inferred from homology"/>
<evidence type="ECO:0000313" key="6">
    <source>
        <dbReference type="Proteomes" id="UP000683360"/>
    </source>
</evidence>
<evidence type="ECO:0000256" key="2">
    <source>
        <dbReference type="SAM" id="Phobius"/>
    </source>
</evidence>
<sequence length="295" mass="34497">MTIDIMYKLPSSSGAILIPSIVIIFSLLLWKKLAKTSNSEVVHPKDTVIFHQPGRGPFAPSLSPFVVKLETYLRMAKIPYQNVHDSIRGSKGKIPWIEYNDVTIPDSQLIIEYLNKLRDVDLNKHLTEEQQAVAVAFQRMVDEHTYWLMVINRWKYDSEMREFKLSNWSWLKLTIARWFVNSQTHQQGLGRHNKEEVMAILNKDFHSLSTYLGKKKYIFGDIPSELDSSIFGQLSQFRWHLPLSDITDLFQRYQNLDQYCQQMKNAFWPDWNDCVKYPVDENSGIVKNKTNGTTF</sequence>
<keyword evidence="2" id="KW-0472">Membrane</keyword>
<comment type="similarity">
    <text evidence="1">Belongs to the FAX family.</text>
</comment>
<protein>
    <recommendedName>
        <fullName evidence="7">Failed axon connections-like protein</fullName>
    </recommendedName>
</protein>
<dbReference type="SUPFAM" id="SSF52833">
    <property type="entry name" value="Thioredoxin-like"/>
    <property type="match status" value="1"/>
</dbReference>
<dbReference type="InterPro" id="IPR050931">
    <property type="entry name" value="Mito_Protein_Transport_Metaxin"/>
</dbReference>
<dbReference type="PANTHER" id="PTHR12289:SF41">
    <property type="entry name" value="FAILED AXON CONNECTIONS-RELATED"/>
    <property type="match status" value="1"/>
</dbReference>
<dbReference type="SFLD" id="SFLDG01200">
    <property type="entry name" value="SUF1.1"/>
    <property type="match status" value="1"/>
</dbReference>
<gene>
    <name evidence="5" type="ORF">MEDL_43537</name>
</gene>
<dbReference type="PANTHER" id="PTHR12289">
    <property type="entry name" value="METAXIN RELATED"/>
    <property type="match status" value="1"/>
</dbReference>
<reference evidence="5" key="1">
    <citation type="submission" date="2021-03" db="EMBL/GenBank/DDBJ databases">
        <authorList>
            <person name="Bekaert M."/>
        </authorList>
    </citation>
    <scope>NUCLEOTIDE SEQUENCE</scope>
</reference>
<evidence type="ECO:0000313" key="5">
    <source>
        <dbReference type="EMBL" id="CAG2230713.1"/>
    </source>
</evidence>
<organism evidence="5 6">
    <name type="scientific">Mytilus edulis</name>
    <name type="common">Blue mussel</name>
    <dbReference type="NCBI Taxonomy" id="6550"/>
    <lineage>
        <taxon>Eukaryota</taxon>
        <taxon>Metazoa</taxon>
        <taxon>Spiralia</taxon>
        <taxon>Lophotrochozoa</taxon>
        <taxon>Mollusca</taxon>
        <taxon>Bivalvia</taxon>
        <taxon>Autobranchia</taxon>
        <taxon>Pteriomorphia</taxon>
        <taxon>Mytilida</taxon>
        <taxon>Mytiloidea</taxon>
        <taxon>Mytilidae</taxon>
        <taxon>Mytilinae</taxon>
        <taxon>Mytilus</taxon>
    </lineage>
</organism>
<evidence type="ECO:0008006" key="7">
    <source>
        <dbReference type="Google" id="ProtNLM"/>
    </source>
</evidence>
<comment type="caution">
    <text evidence="5">The sequence shown here is derived from an EMBL/GenBank/DDBJ whole genome shotgun (WGS) entry which is preliminary data.</text>
</comment>
<dbReference type="EMBL" id="CAJPWZ010002098">
    <property type="protein sequence ID" value="CAG2230713.1"/>
    <property type="molecule type" value="Genomic_DNA"/>
</dbReference>
<evidence type="ECO:0000259" key="3">
    <source>
        <dbReference type="Pfam" id="PF17171"/>
    </source>
</evidence>
<keyword evidence="2" id="KW-1133">Transmembrane helix</keyword>